<dbReference type="RefSeq" id="WP_130284962.1">
    <property type="nucleotide sequence ID" value="NZ_SGXE01000001.1"/>
</dbReference>
<proteinExistence type="predicted"/>
<feature type="signal peptide" evidence="1">
    <location>
        <begin position="1"/>
        <end position="17"/>
    </location>
</feature>
<evidence type="ECO:0000313" key="3">
    <source>
        <dbReference type="Proteomes" id="UP000292262"/>
    </source>
</evidence>
<organism evidence="2 3">
    <name type="scientific">Aquimarina brevivitae</name>
    <dbReference type="NCBI Taxonomy" id="323412"/>
    <lineage>
        <taxon>Bacteria</taxon>
        <taxon>Pseudomonadati</taxon>
        <taxon>Bacteroidota</taxon>
        <taxon>Flavobacteriia</taxon>
        <taxon>Flavobacteriales</taxon>
        <taxon>Flavobacteriaceae</taxon>
        <taxon>Aquimarina</taxon>
    </lineage>
</organism>
<keyword evidence="3" id="KW-1185">Reference proteome</keyword>
<dbReference type="Proteomes" id="UP000292262">
    <property type="component" value="Unassembled WGS sequence"/>
</dbReference>
<evidence type="ECO:0000256" key="1">
    <source>
        <dbReference type="SAM" id="SignalP"/>
    </source>
</evidence>
<evidence type="ECO:0008006" key="4">
    <source>
        <dbReference type="Google" id="ProtNLM"/>
    </source>
</evidence>
<protein>
    <recommendedName>
        <fullName evidence="4">Secreted protein</fullName>
    </recommendedName>
</protein>
<keyword evidence="1" id="KW-0732">Signal</keyword>
<dbReference type="AlphaFoldDB" id="A0A4Q7PH44"/>
<dbReference type="OrthoDB" id="163809at2"/>
<dbReference type="EMBL" id="SGXE01000001">
    <property type="protein sequence ID" value="RZS99100.1"/>
    <property type="molecule type" value="Genomic_DNA"/>
</dbReference>
<name>A0A4Q7PH44_9FLAO</name>
<reference evidence="2 3" key="1">
    <citation type="submission" date="2019-02" db="EMBL/GenBank/DDBJ databases">
        <title>Genomic Encyclopedia of Type Strains, Phase IV (KMG-IV): sequencing the most valuable type-strain genomes for metagenomic binning, comparative biology and taxonomic classification.</title>
        <authorList>
            <person name="Goeker M."/>
        </authorList>
    </citation>
    <scope>NUCLEOTIDE SEQUENCE [LARGE SCALE GENOMIC DNA]</scope>
    <source>
        <strain evidence="2 3">DSM 17196</strain>
    </source>
</reference>
<sequence length="139" mass="15404">MIRLLVFVLFTVGVTYAQDTSTDDVVPAPKIITKLPLGQKVTLGQKSIQFIDVLEDSRCPTGVECIWEGQAKAKIKIFENDELLEEKMLVFGVKSINPERTSEVCKDGKHTVVAYSLSPYPEASSPISKANYTLDIIIK</sequence>
<feature type="chain" id="PRO_5020346586" description="Secreted protein" evidence="1">
    <location>
        <begin position="18"/>
        <end position="139"/>
    </location>
</feature>
<gene>
    <name evidence="2" type="ORF">EV197_0304</name>
</gene>
<comment type="caution">
    <text evidence="2">The sequence shown here is derived from an EMBL/GenBank/DDBJ whole genome shotgun (WGS) entry which is preliminary data.</text>
</comment>
<accession>A0A4Q7PH44</accession>
<evidence type="ECO:0000313" key="2">
    <source>
        <dbReference type="EMBL" id="RZS99100.1"/>
    </source>
</evidence>